<comment type="similarity">
    <text evidence="3">Belongs to the prokaryotic Ku family.</text>
</comment>
<dbReference type="AlphaFoldDB" id="A0A239VN47"/>
<evidence type="ECO:0000256" key="1">
    <source>
        <dbReference type="ARBA" id="ARBA00023125"/>
    </source>
</evidence>
<dbReference type="EMBL" id="LT906453">
    <property type="protein sequence ID" value="SNV23190.1"/>
    <property type="molecule type" value="Genomic_DNA"/>
</dbReference>
<dbReference type="FunFam" id="2.40.290.10:FF:000004">
    <property type="entry name" value="Non-homologous end joining protein Ku"/>
    <property type="match status" value="1"/>
</dbReference>
<feature type="compositionally biased region" description="Low complexity" evidence="4">
    <location>
        <begin position="353"/>
        <end position="364"/>
    </location>
</feature>
<dbReference type="InterPro" id="IPR016194">
    <property type="entry name" value="SPOC-like_C_dom_sf"/>
</dbReference>
<dbReference type="OrthoDB" id="9795084at2"/>
<feature type="compositionally biased region" description="Basic residues" evidence="4">
    <location>
        <begin position="289"/>
        <end position="306"/>
    </location>
</feature>
<keyword evidence="3" id="KW-0227">DNA damage</keyword>
<dbReference type="GO" id="GO:0006303">
    <property type="term" value="P:double-strand break repair via nonhomologous end joining"/>
    <property type="evidence" value="ECO:0007669"/>
    <property type="project" value="UniProtKB-UniRule"/>
</dbReference>
<feature type="domain" description="Ku" evidence="5">
    <location>
        <begin position="52"/>
        <end position="180"/>
    </location>
</feature>
<gene>
    <name evidence="3" type="primary">ku</name>
    <name evidence="6" type="ORF">SAMEA4475696_01755</name>
</gene>
<evidence type="ECO:0000259" key="5">
    <source>
        <dbReference type="SMART" id="SM00559"/>
    </source>
</evidence>
<proteinExistence type="inferred from homology"/>
<evidence type="ECO:0000256" key="4">
    <source>
        <dbReference type="SAM" id="MobiDB-lite"/>
    </source>
</evidence>
<keyword evidence="1 3" id="KW-0238">DNA-binding</keyword>
<dbReference type="Gene3D" id="2.40.290.10">
    <property type="match status" value="1"/>
</dbReference>
<dbReference type="GeneID" id="63459952"/>
<feature type="compositionally biased region" description="Basic residues" evidence="4">
    <location>
        <begin position="321"/>
        <end position="333"/>
    </location>
</feature>
<sequence length="387" mass="42383">MRAMWKGAVSFGLVTVPVRLYSATENHDLKFHQVRKSDGSRIKYKRVAEADGAQVDYKDIAKGYETADGRTVVITDEELEALPSRSSREISVEKFVPAEQIDPILFDKAYYLEPDPTAVKPYALLRETLRTSERMAVATISVRTRLTMAVLRVHGEVIVCQTLLWPDEVREPDFEVLNNAPAPKRAEMKMATMLIESMAENFEPNEYEDDYTSAVEALVQTKLDGAQVKQAVTEHESPAQVVDLLAALQRSVDRAKAARAGSGGAASDLGTAQRSESKPAKGTNTAKTKSAKKSTKKSQKSAKKSQKTTQSTAKKSAATKPAKKTAGKPKSTKAKTSTAASTKTAARKAQLNTPSHSTATTPATRQMCWHSPELLSRWEFLPLRVTA</sequence>
<feature type="compositionally biased region" description="Low complexity" evidence="4">
    <location>
        <begin position="334"/>
        <end position="344"/>
    </location>
</feature>
<feature type="region of interest" description="Disordered" evidence="4">
    <location>
        <begin position="258"/>
        <end position="364"/>
    </location>
</feature>
<dbReference type="Proteomes" id="UP000242637">
    <property type="component" value="Chromosome 1"/>
</dbReference>
<evidence type="ECO:0000256" key="3">
    <source>
        <dbReference type="HAMAP-Rule" id="MF_01875"/>
    </source>
</evidence>
<accession>A0A239VN47</accession>
<reference evidence="6 7" key="1">
    <citation type="submission" date="2017-06" db="EMBL/GenBank/DDBJ databases">
        <authorList>
            <consortium name="Pathogen Informatics"/>
        </authorList>
    </citation>
    <scope>NUCLEOTIDE SEQUENCE [LARGE SCALE GENOMIC DNA]</scope>
    <source>
        <strain evidence="6 7">NCTC13039</strain>
    </source>
</reference>
<name>A0A239VN47_9MICO</name>
<dbReference type="PANTHER" id="PTHR41251">
    <property type="entry name" value="NON-HOMOLOGOUS END JOINING PROTEIN KU"/>
    <property type="match status" value="1"/>
</dbReference>
<dbReference type="KEGG" id="dco:SAMEA4475696_1755"/>
<dbReference type="InterPro" id="IPR006164">
    <property type="entry name" value="DNA_bd_Ku70/Ku80"/>
</dbReference>
<comment type="function">
    <text evidence="3">With LigD forms a non-homologous end joining (NHEJ) DNA repair enzyme, which repairs dsDNA breaks with reduced fidelity. Binds linear dsDNA with 5'- and 3'- overhangs but not closed circular dsDNA nor ssDNA. Recruits and stimulates the ligase activity of LigD.</text>
</comment>
<keyword evidence="2 3" id="KW-0233">DNA recombination</keyword>
<organism evidence="6 7">
    <name type="scientific">Dermatophilus congolensis</name>
    <dbReference type="NCBI Taxonomy" id="1863"/>
    <lineage>
        <taxon>Bacteria</taxon>
        <taxon>Bacillati</taxon>
        <taxon>Actinomycetota</taxon>
        <taxon>Actinomycetes</taxon>
        <taxon>Micrococcales</taxon>
        <taxon>Dermatophilaceae</taxon>
        <taxon>Dermatophilus</taxon>
    </lineage>
</organism>
<evidence type="ECO:0000313" key="7">
    <source>
        <dbReference type="Proteomes" id="UP000242637"/>
    </source>
</evidence>
<dbReference type="CDD" id="cd00789">
    <property type="entry name" value="KU_like"/>
    <property type="match status" value="1"/>
</dbReference>
<comment type="subunit">
    <text evidence="3">Homodimer. Interacts with LigD.</text>
</comment>
<dbReference type="SMART" id="SM00559">
    <property type="entry name" value="Ku78"/>
    <property type="match status" value="1"/>
</dbReference>
<feature type="compositionally biased region" description="Low complexity" evidence="4">
    <location>
        <begin position="307"/>
        <end position="320"/>
    </location>
</feature>
<evidence type="ECO:0000313" key="6">
    <source>
        <dbReference type="EMBL" id="SNV23190.1"/>
    </source>
</evidence>
<dbReference type="Pfam" id="PF02735">
    <property type="entry name" value="Ku"/>
    <property type="match status" value="1"/>
</dbReference>
<dbReference type="GO" id="GO:0003690">
    <property type="term" value="F:double-stranded DNA binding"/>
    <property type="evidence" value="ECO:0007669"/>
    <property type="project" value="UniProtKB-UniRule"/>
</dbReference>
<dbReference type="InterPro" id="IPR009187">
    <property type="entry name" value="Prok_Ku"/>
</dbReference>
<dbReference type="PANTHER" id="PTHR41251:SF1">
    <property type="entry name" value="NON-HOMOLOGOUS END JOINING PROTEIN KU"/>
    <property type="match status" value="1"/>
</dbReference>
<dbReference type="RefSeq" id="WP_084440802.1">
    <property type="nucleotide sequence ID" value="NZ_LT906453.1"/>
</dbReference>
<dbReference type="SUPFAM" id="SSF100939">
    <property type="entry name" value="SPOC domain-like"/>
    <property type="match status" value="1"/>
</dbReference>
<dbReference type="GO" id="GO:0006310">
    <property type="term" value="P:DNA recombination"/>
    <property type="evidence" value="ECO:0007669"/>
    <property type="project" value="UniProtKB-KW"/>
</dbReference>
<evidence type="ECO:0000256" key="2">
    <source>
        <dbReference type="ARBA" id="ARBA00023172"/>
    </source>
</evidence>
<keyword evidence="7" id="KW-1185">Reference proteome</keyword>
<protein>
    <recommendedName>
        <fullName evidence="3">Non-homologous end joining protein Ku</fullName>
    </recommendedName>
</protein>
<dbReference type="STRING" id="1121387.GCA_000429885_00124"/>
<dbReference type="HAMAP" id="MF_01875">
    <property type="entry name" value="Prokaryotic_Ku"/>
    <property type="match status" value="1"/>
</dbReference>
<dbReference type="NCBIfam" id="TIGR02772">
    <property type="entry name" value="Ku_bact"/>
    <property type="match status" value="1"/>
</dbReference>
<keyword evidence="3" id="KW-0234">DNA repair</keyword>